<dbReference type="PhylomeDB" id="A0A0G4GZT0"/>
<accession>A0A0G4GZT0</accession>
<reference evidence="2" key="1">
    <citation type="submission" date="2014-11" db="EMBL/GenBank/DDBJ databases">
        <authorList>
            <person name="Otto D Thomas"/>
            <person name="Naeem Raeece"/>
        </authorList>
    </citation>
    <scope>NUCLEOTIDE SEQUENCE</scope>
</reference>
<feature type="region of interest" description="Disordered" evidence="1">
    <location>
        <begin position="587"/>
        <end position="624"/>
    </location>
</feature>
<feature type="compositionally biased region" description="Polar residues" evidence="1">
    <location>
        <begin position="172"/>
        <end position="182"/>
    </location>
</feature>
<evidence type="ECO:0000313" key="2">
    <source>
        <dbReference type="EMBL" id="CEM36593.1"/>
    </source>
</evidence>
<feature type="compositionally biased region" description="Basic and acidic residues" evidence="1">
    <location>
        <begin position="543"/>
        <end position="553"/>
    </location>
</feature>
<organism evidence="2">
    <name type="scientific">Chromera velia CCMP2878</name>
    <dbReference type="NCBI Taxonomy" id="1169474"/>
    <lineage>
        <taxon>Eukaryota</taxon>
        <taxon>Sar</taxon>
        <taxon>Alveolata</taxon>
        <taxon>Colpodellida</taxon>
        <taxon>Chromeraceae</taxon>
        <taxon>Chromera</taxon>
    </lineage>
</organism>
<dbReference type="EMBL" id="CDMZ01001715">
    <property type="protein sequence ID" value="CEM36593.1"/>
    <property type="molecule type" value="Genomic_DNA"/>
</dbReference>
<gene>
    <name evidence="2" type="ORF">Cvel_24029</name>
</gene>
<dbReference type="VEuPathDB" id="CryptoDB:Cvel_24029"/>
<dbReference type="InterPro" id="IPR010736">
    <property type="entry name" value="SHIPPO-rpt"/>
</dbReference>
<dbReference type="Pfam" id="PF07004">
    <property type="entry name" value="SHIPPO-rpt"/>
    <property type="match status" value="1"/>
</dbReference>
<feature type="region of interest" description="Disordered" evidence="1">
    <location>
        <begin position="539"/>
        <end position="567"/>
    </location>
</feature>
<feature type="region of interest" description="Disordered" evidence="1">
    <location>
        <begin position="160"/>
        <end position="186"/>
    </location>
</feature>
<feature type="compositionally biased region" description="Polar residues" evidence="1">
    <location>
        <begin position="364"/>
        <end position="376"/>
    </location>
</feature>
<name>A0A0G4GZT0_9ALVE</name>
<feature type="compositionally biased region" description="Basic and acidic residues" evidence="1">
    <location>
        <begin position="421"/>
        <end position="430"/>
    </location>
</feature>
<evidence type="ECO:0000256" key="1">
    <source>
        <dbReference type="SAM" id="MobiDB-lite"/>
    </source>
</evidence>
<feature type="region of interest" description="Disordered" evidence="1">
    <location>
        <begin position="1"/>
        <end position="37"/>
    </location>
</feature>
<feature type="region of interest" description="Disordered" evidence="1">
    <location>
        <begin position="281"/>
        <end position="442"/>
    </location>
</feature>
<proteinExistence type="predicted"/>
<sequence length="814" mass="88067">MISIHRTPRFQPSFLGDDRVPPEIGPGTYDTERGRQITSPPQQLFGFASSTEKTIHQAPKLSNVVTPGPAQYSPRAISTAATDLPPEAEGLQVFKSRSPRFAPSAPGSSVFMASSLALSPGPGTYLEDHGPSNVCYTIHPHSTRAVTADYPNHSPRLLVPAKSPPSVPPNVNRKTNFPNSGTAPLPSEEDDAFARGRTQAFAKALSLHAVEEQDRQQALQQMQPHTGGHINIREGAPLLVGVVGGQRTGSEIESESDAGIGSGLAGCLHVRAFEWELSAEKEVETAGPDPWKHRPSSSGILGQDIPFPPAHLHKVPPPPRTAGPVEGLTARANRKFAPGKVLEPPPAQSVEANSPSKRGAGGTATVSKTGKASSLSKDSKEKSAGSSHFFKSRTGRNPTEKDPKVTSHTQATPSMGVAPSREPRQRKMKDPSPQPGPGAYTIAGTMNKATFSVRVHNHFGSLTARESLERDLEAPFTVPARAFNPGPGAYKVCGKAKDGRGERRPVPARRGDTRLYHFGVHAPTLVSALRANEGRPLHSFQTTDERDCRKSKATEVPGTGSYFMQIPPNNTMDFNLNERARVGRRGVFGSASPRFPPSGVFGKEGAQDDVPGPGSYSAGPPRQERNEALSVFASTKPRIPRMRAPFNKEPHVTFVGRHKSPGPAHYENDRRVNYRSPFKHSRKEHLSFGTGIEREPPGGVFGNEMMQRMQNPGPADYETDPSAVGLLSVRGVSQQRRDEIRFATNSGVPKESESPPVGAYDLRGDFTKRSFNSTLHAKIPIEDAKGHRWETYRQAYARAMQETMQHNSPSSSPD</sequence>
<dbReference type="AlphaFoldDB" id="A0A0G4GZT0"/>
<protein>
    <submittedName>
        <fullName evidence="2">Uncharacterized protein</fullName>
    </submittedName>
</protein>